<dbReference type="Proteomes" id="UP000681720">
    <property type="component" value="Unassembled WGS sequence"/>
</dbReference>
<evidence type="ECO:0000313" key="3">
    <source>
        <dbReference type="EMBL" id="CAF4949025.1"/>
    </source>
</evidence>
<dbReference type="EMBL" id="CAJOBH010073300">
    <property type="protein sequence ID" value="CAF4482172.1"/>
    <property type="molecule type" value="Genomic_DNA"/>
</dbReference>
<dbReference type="PANTHER" id="PTHR15976">
    <property type="entry name" value="CONSTITUTIVE COACTIVATOR OF PEROXISOME PROLIFERATOR-ACTIVATED RECEPTOR GAMMA"/>
    <property type="match status" value="1"/>
</dbReference>
<dbReference type="AlphaFoldDB" id="A0A8S3DDQ8"/>
<feature type="non-terminal residue" evidence="4">
    <location>
        <position position="1"/>
    </location>
</feature>
<dbReference type="GO" id="GO:0005634">
    <property type="term" value="C:nucleus"/>
    <property type="evidence" value="ECO:0007669"/>
    <property type="project" value="TreeGrafter"/>
</dbReference>
<evidence type="ECO:0008006" key="6">
    <source>
        <dbReference type="Google" id="ProtNLM"/>
    </source>
</evidence>
<dbReference type="InterPro" id="IPR029060">
    <property type="entry name" value="PIN-like_dom_sf"/>
</dbReference>
<evidence type="ECO:0000313" key="4">
    <source>
        <dbReference type="EMBL" id="CAF4966325.1"/>
    </source>
</evidence>
<dbReference type="InterPro" id="IPR026784">
    <property type="entry name" value="Coact_PPARg"/>
</dbReference>
<dbReference type="SUPFAM" id="SSF88723">
    <property type="entry name" value="PIN domain-like"/>
    <property type="match status" value="1"/>
</dbReference>
<dbReference type="EMBL" id="CAJOBJ010189680">
    <property type="protein sequence ID" value="CAF4949025.1"/>
    <property type="molecule type" value="Genomic_DNA"/>
</dbReference>
<organism evidence="4 5">
    <name type="scientific">Rotaria magnacalcarata</name>
    <dbReference type="NCBI Taxonomy" id="392030"/>
    <lineage>
        <taxon>Eukaryota</taxon>
        <taxon>Metazoa</taxon>
        <taxon>Spiralia</taxon>
        <taxon>Gnathifera</taxon>
        <taxon>Rotifera</taxon>
        <taxon>Eurotatoria</taxon>
        <taxon>Bdelloidea</taxon>
        <taxon>Philodinida</taxon>
        <taxon>Philodinidae</taxon>
        <taxon>Rotaria</taxon>
    </lineage>
</organism>
<evidence type="ECO:0000313" key="5">
    <source>
        <dbReference type="Proteomes" id="UP000681720"/>
    </source>
</evidence>
<dbReference type="Proteomes" id="UP000681967">
    <property type="component" value="Unassembled WGS sequence"/>
</dbReference>
<name>A0A8S3DDQ8_9BILA</name>
<feature type="non-terminal residue" evidence="4">
    <location>
        <position position="80"/>
    </location>
</feature>
<sequence length="80" mass="9600">DTTLERLYGGFYPDWLAGGEWSHLYSYILSLLKTCQELSLCLIFCFDGTLYRSGQSQWYYEQLQHRKKVNQIFKHLKQNK</sequence>
<evidence type="ECO:0000313" key="2">
    <source>
        <dbReference type="EMBL" id="CAF4482172.1"/>
    </source>
</evidence>
<dbReference type="PANTHER" id="PTHR15976:SF16">
    <property type="entry name" value="ASTEROID DOMAIN-CONTAINING PROTEIN"/>
    <property type="match status" value="1"/>
</dbReference>
<evidence type="ECO:0000256" key="1">
    <source>
        <dbReference type="ARBA" id="ARBA00009495"/>
    </source>
</evidence>
<comment type="caution">
    <text evidence="4">The sequence shown here is derived from an EMBL/GenBank/DDBJ whole genome shotgun (WGS) entry which is preliminary data.</text>
</comment>
<proteinExistence type="inferred from homology"/>
<comment type="similarity">
    <text evidence="1">Belongs to the constitutive coactivator of PPAR-gamma family.</text>
</comment>
<reference evidence="4" key="1">
    <citation type="submission" date="2021-02" db="EMBL/GenBank/DDBJ databases">
        <authorList>
            <person name="Nowell W R."/>
        </authorList>
    </citation>
    <scope>NUCLEOTIDE SEQUENCE</scope>
</reference>
<accession>A0A8S3DDQ8</accession>
<protein>
    <recommendedName>
        <fullName evidence="6">Constitutive coactivator of peroxisome proliferator-activated receptor gamma</fullName>
    </recommendedName>
</protein>
<gene>
    <name evidence="2" type="ORF">BYL167_LOCUS35185</name>
    <name evidence="3" type="ORF">GIL414_LOCUS54217</name>
    <name evidence="4" type="ORF">GIL414_LOCUS55157</name>
</gene>
<dbReference type="EMBL" id="CAJOBJ010195155">
    <property type="protein sequence ID" value="CAF4966325.1"/>
    <property type="molecule type" value="Genomic_DNA"/>
</dbReference>